<dbReference type="Gene3D" id="3.30.70.1660">
    <property type="match status" value="1"/>
</dbReference>
<dbReference type="Gene3D" id="3.30.160.20">
    <property type="match status" value="1"/>
</dbReference>
<evidence type="ECO:0000313" key="4">
    <source>
        <dbReference type="Proteomes" id="UP000255129"/>
    </source>
</evidence>
<dbReference type="PANTHER" id="PTHR43804">
    <property type="entry name" value="LD18447P"/>
    <property type="match status" value="1"/>
</dbReference>
<dbReference type="GO" id="GO:0003747">
    <property type="term" value="F:translation release factor activity"/>
    <property type="evidence" value="ECO:0007669"/>
    <property type="project" value="InterPro"/>
</dbReference>
<evidence type="ECO:0000259" key="2">
    <source>
        <dbReference type="Pfam" id="PF00472"/>
    </source>
</evidence>
<evidence type="ECO:0000313" key="3">
    <source>
        <dbReference type="EMBL" id="SUC37143.1"/>
    </source>
</evidence>
<comment type="similarity">
    <text evidence="1">Belongs to the prokaryotic/mitochondrial release factor family.</text>
</comment>
<dbReference type="AlphaFoldDB" id="A0A379G9B6"/>
<sequence length="203" mass="23037">MTLLQFSSAQGPDECCIAVEKAFSCFLKEAALLDVQIDVLESFPSKQGLKSVLVSLEGKQSEQLVNVWSGTVQWQCQSPLRPRHKRKNWFISVIAFSPIQPLEESEIEYEFTKSQGAGGQHVNKTCSAVRAKHVSTGISVKVQSERSQHANKRLAKELIHWKLSEFQSQQRTDLDKQRHHSHYQIERGNASITFVGNEFKRVN</sequence>
<feature type="domain" description="Prokaryotic-type class I peptide chain release factors" evidence="2">
    <location>
        <begin position="102"/>
        <end position="189"/>
    </location>
</feature>
<dbReference type="Pfam" id="PF00472">
    <property type="entry name" value="RF-1"/>
    <property type="match status" value="1"/>
</dbReference>
<dbReference type="NCBIfam" id="TIGR03072">
    <property type="entry name" value="release_prfH"/>
    <property type="match status" value="1"/>
</dbReference>
<dbReference type="SUPFAM" id="SSF75620">
    <property type="entry name" value="Release factor"/>
    <property type="match status" value="1"/>
</dbReference>
<dbReference type="Proteomes" id="UP000255129">
    <property type="component" value="Unassembled WGS sequence"/>
</dbReference>
<evidence type="ECO:0000256" key="1">
    <source>
        <dbReference type="ARBA" id="ARBA00010835"/>
    </source>
</evidence>
<dbReference type="InterPro" id="IPR045853">
    <property type="entry name" value="Pep_chain_release_fac_I_sf"/>
</dbReference>
<gene>
    <name evidence="3" type="primary">prfB_2</name>
    <name evidence="3" type="ORF">NCTC12026_03598</name>
</gene>
<dbReference type="InterPro" id="IPR050057">
    <property type="entry name" value="Prokaryotic/Mito_RF"/>
</dbReference>
<dbReference type="OrthoDB" id="9815709at2"/>
<name>A0A379G9B6_9GAMM</name>
<dbReference type="PANTHER" id="PTHR43804:SF9">
    <property type="entry name" value="PEPTIDE CHAIN RELEASE FACTOR HOMOLOG-RELATED"/>
    <property type="match status" value="1"/>
</dbReference>
<dbReference type="EMBL" id="UGUA01000002">
    <property type="protein sequence ID" value="SUC37143.1"/>
    <property type="molecule type" value="Genomic_DNA"/>
</dbReference>
<reference evidence="3 4" key="1">
    <citation type="submission" date="2018-06" db="EMBL/GenBank/DDBJ databases">
        <authorList>
            <consortium name="Pathogen Informatics"/>
            <person name="Doyle S."/>
        </authorList>
    </citation>
    <scope>NUCLEOTIDE SEQUENCE [LARGE SCALE GENOMIC DNA]</scope>
    <source>
        <strain evidence="3 4">NCTC12026</strain>
    </source>
</reference>
<accession>A0A379G9B6</accession>
<organism evidence="3 4">
    <name type="scientific">Providencia rustigianii</name>
    <dbReference type="NCBI Taxonomy" id="158850"/>
    <lineage>
        <taxon>Bacteria</taxon>
        <taxon>Pseudomonadati</taxon>
        <taxon>Pseudomonadota</taxon>
        <taxon>Gammaproteobacteria</taxon>
        <taxon>Enterobacterales</taxon>
        <taxon>Morganellaceae</taxon>
        <taxon>Providencia</taxon>
    </lineage>
</organism>
<dbReference type="InterPro" id="IPR000352">
    <property type="entry name" value="Pep_chain_release_fac_I"/>
</dbReference>
<protein>
    <submittedName>
        <fullName evidence="3">Peptide chain release factor 2</fullName>
    </submittedName>
</protein>
<dbReference type="InterPro" id="IPR017509">
    <property type="entry name" value="PrfH"/>
</dbReference>
<proteinExistence type="inferred from homology"/>
<dbReference type="RefSeq" id="WP_006814587.1">
    <property type="nucleotide sequence ID" value="NZ_AP018946.1"/>
</dbReference>